<feature type="region of interest" description="Disordered" evidence="1">
    <location>
        <begin position="91"/>
        <end position="122"/>
    </location>
</feature>
<name>A0A8T0R2Q4_PANVG</name>
<gene>
    <name evidence="2" type="ORF">PVAP13_6NG289701</name>
</gene>
<dbReference type="AlphaFoldDB" id="A0A8T0R2Q4"/>
<reference evidence="2" key="1">
    <citation type="submission" date="2020-05" db="EMBL/GenBank/DDBJ databases">
        <title>WGS assembly of Panicum virgatum.</title>
        <authorList>
            <person name="Lovell J.T."/>
            <person name="Jenkins J."/>
            <person name="Shu S."/>
            <person name="Juenger T.E."/>
            <person name="Schmutz J."/>
        </authorList>
    </citation>
    <scope>NUCLEOTIDE SEQUENCE</scope>
    <source>
        <strain evidence="2">AP13</strain>
    </source>
</reference>
<dbReference type="EMBL" id="CM029048">
    <property type="protein sequence ID" value="KAG2579485.1"/>
    <property type="molecule type" value="Genomic_DNA"/>
</dbReference>
<evidence type="ECO:0000313" key="2">
    <source>
        <dbReference type="EMBL" id="KAG2579485.1"/>
    </source>
</evidence>
<dbReference type="Proteomes" id="UP000823388">
    <property type="component" value="Chromosome 6N"/>
</dbReference>
<evidence type="ECO:0000313" key="3">
    <source>
        <dbReference type="Proteomes" id="UP000823388"/>
    </source>
</evidence>
<evidence type="ECO:0000256" key="1">
    <source>
        <dbReference type="SAM" id="MobiDB-lite"/>
    </source>
</evidence>
<feature type="region of interest" description="Disordered" evidence="1">
    <location>
        <begin position="1"/>
        <end position="71"/>
    </location>
</feature>
<sequence>MSAARAAARMWPGHRAPRQPDTSAHGRGHMRDMAAVAPPARPPPDSQVHRTQRAPTPSHPQHSADAAAGCRDASHRAMILRLFRACLAGGGEKNGRTPPNHHQVKNAKEKGKLVAERGQLCA</sequence>
<keyword evidence="3" id="KW-1185">Reference proteome</keyword>
<comment type="caution">
    <text evidence="2">The sequence shown here is derived from an EMBL/GenBank/DDBJ whole genome shotgun (WGS) entry which is preliminary data.</text>
</comment>
<accession>A0A8T0R2Q4</accession>
<organism evidence="2 3">
    <name type="scientific">Panicum virgatum</name>
    <name type="common">Blackwell switchgrass</name>
    <dbReference type="NCBI Taxonomy" id="38727"/>
    <lineage>
        <taxon>Eukaryota</taxon>
        <taxon>Viridiplantae</taxon>
        <taxon>Streptophyta</taxon>
        <taxon>Embryophyta</taxon>
        <taxon>Tracheophyta</taxon>
        <taxon>Spermatophyta</taxon>
        <taxon>Magnoliopsida</taxon>
        <taxon>Liliopsida</taxon>
        <taxon>Poales</taxon>
        <taxon>Poaceae</taxon>
        <taxon>PACMAD clade</taxon>
        <taxon>Panicoideae</taxon>
        <taxon>Panicodae</taxon>
        <taxon>Paniceae</taxon>
        <taxon>Panicinae</taxon>
        <taxon>Panicum</taxon>
        <taxon>Panicum sect. Hiantes</taxon>
    </lineage>
</organism>
<feature type="compositionally biased region" description="Basic and acidic residues" evidence="1">
    <location>
        <begin position="106"/>
        <end position="115"/>
    </location>
</feature>
<protein>
    <submittedName>
        <fullName evidence="2">Uncharacterized protein</fullName>
    </submittedName>
</protein>
<proteinExistence type="predicted"/>